<reference evidence="2" key="2">
    <citation type="submission" date="2022-03" db="EMBL/GenBank/DDBJ databases">
        <title>Genome Encyclopedia of Bacteria and Archaea VI: Functional Genomics of Type Strains.</title>
        <authorList>
            <person name="Whitman W."/>
        </authorList>
    </citation>
    <scope>NUCLEOTIDE SEQUENCE</scope>
    <source>
        <strain evidence="2">HSC-15S17</strain>
    </source>
</reference>
<dbReference type="AlphaFoldDB" id="A0AA41H4H5"/>
<proteinExistence type="predicted"/>
<keyword evidence="4" id="KW-1185">Reference proteome</keyword>
<dbReference type="EMBL" id="JAHTGR010000001">
    <property type="protein sequence ID" value="MBV6319499.1"/>
    <property type="molecule type" value="Genomic_DNA"/>
</dbReference>
<evidence type="ECO:0000313" key="3">
    <source>
        <dbReference type="Proteomes" id="UP001155901"/>
    </source>
</evidence>
<dbReference type="Proteomes" id="UP001162889">
    <property type="component" value="Unassembled WGS sequence"/>
</dbReference>
<sequence>MNLSLSKTREVFSLRDVPGNCSRPMMEFFVVGDRILVPAGVYISIVDGKVVDQIQGCDMSLDYVCMLEGTPKVRLTESGKFKPL</sequence>
<protein>
    <submittedName>
        <fullName evidence="1">Uncharacterized protein</fullName>
    </submittedName>
</protein>
<accession>A0AA41H4H5</accession>
<evidence type="ECO:0000313" key="2">
    <source>
        <dbReference type="EMBL" id="MCP2006690.1"/>
    </source>
</evidence>
<evidence type="ECO:0000313" key="4">
    <source>
        <dbReference type="Proteomes" id="UP001162889"/>
    </source>
</evidence>
<dbReference type="Proteomes" id="UP001155901">
    <property type="component" value="Unassembled WGS sequence"/>
</dbReference>
<dbReference type="RefSeq" id="WP_217940164.1">
    <property type="nucleotide sequence ID" value="NZ_JAHTGR010000001.1"/>
</dbReference>
<evidence type="ECO:0000313" key="1">
    <source>
        <dbReference type="EMBL" id="MBV6319499.1"/>
    </source>
</evidence>
<dbReference type="EMBL" id="JALJZU010000001">
    <property type="protein sequence ID" value="MCP2006690.1"/>
    <property type="molecule type" value="Genomic_DNA"/>
</dbReference>
<gene>
    <name evidence="1" type="ORF">KVP70_01010</name>
    <name evidence="2" type="ORF">L1274_000378</name>
</gene>
<reference evidence="1" key="1">
    <citation type="submission" date="2021-07" db="EMBL/GenBank/DDBJ databases">
        <title>Characterization of violacein-producing bacteria and related species.</title>
        <authorList>
            <person name="Wilson H.S."/>
            <person name="De Leon M.E."/>
        </authorList>
    </citation>
    <scope>NUCLEOTIDE SEQUENCE</scope>
    <source>
        <strain evidence="1">HSC-15S17</strain>
    </source>
</reference>
<organism evidence="1 3">
    <name type="scientific">Duganella violaceipulchra</name>
    <dbReference type="NCBI Taxonomy" id="2849652"/>
    <lineage>
        <taxon>Bacteria</taxon>
        <taxon>Pseudomonadati</taxon>
        <taxon>Pseudomonadota</taxon>
        <taxon>Betaproteobacteria</taxon>
        <taxon>Burkholderiales</taxon>
        <taxon>Oxalobacteraceae</taxon>
        <taxon>Telluria group</taxon>
        <taxon>Duganella</taxon>
    </lineage>
</organism>
<name>A0AA41H4H5_9BURK</name>
<comment type="caution">
    <text evidence="1">The sequence shown here is derived from an EMBL/GenBank/DDBJ whole genome shotgun (WGS) entry which is preliminary data.</text>
</comment>